<dbReference type="PANTHER" id="PTHR36959">
    <property type="entry name" value="ALTERED INHERITANCE OF MITOCHONDRIA PROTEIN 24, MITOCHONDRIAL"/>
    <property type="match status" value="1"/>
</dbReference>
<dbReference type="GO" id="GO:0007007">
    <property type="term" value="P:inner mitochondrial membrane organization"/>
    <property type="evidence" value="ECO:0007669"/>
    <property type="project" value="TreeGrafter"/>
</dbReference>
<feature type="compositionally biased region" description="Basic and acidic residues" evidence="7">
    <location>
        <begin position="51"/>
        <end position="66"/>
    </location>
</feature>
<evidence type="ECO:0000256" key="2">
    <source>
        <dbReference type="ARBA" id="ARBA00009322"/>
    </source>
</evidence>
<dbReference type="Proteomes" id="UP000789405">
    <property type="component" value="Unassembled WGS sequence"/>
</dbReference>
<evidence type="ECO:0000256" key="3">
    <source>
        <dbReference type="ARBA" id="ARBA00013287"/>
    </source>
</evidence>
<evidence type="ECO:0000256" key="4">
    <source>
        <dbReference type="ARBA" id="ARBA00022946"/>
    </source>
</evidence>
<dbReference type="Gene3D" id="3.60.160.10">
    <property type="entry name" value="Mitochondrial biogenesis AIM24"/>
    <property type="match status" value="1"/>
</dbReference>
<feature type="region of interest" description="Disordered" evidence="7">
    <location>
        <begin position="391"/>
        <end position="415"/>
    </location>
</feature>
<comment type="caution">
    <text evidence="8">The sequence shown here is derived from an EMBL/GenBank/DDBJ whole genome shotgun (WGS) entry which is preliminary data.</text>
</comment>
<evidence type="ECO:0000256" key="5">
    <source>
        <dbReference type="ARBA" id="ARBA00023128"/>
    </source>
</evidence>
<keyword evidence="9" id="KW-1185">Reference proteome</keyword>
<dbReference type="GO" id="GO:0005743">
    <property type="term" value="C:mitochondrial inner membrane"/>
    <property type="evidence" value="ECO:0007669"/>
    <property type="project" value="TreeGrafter"/>
</dbReference>
<dbReference type="AlphaFoldDB" id="A0A9N9NVL9"/>
<evidence type="ECO:0000256" key="7">
    <source>
        <dbReference type="SAM" id="MobiDB-lite"/>
    </source>
</evidence>
<dbReference type="InterPro" id="IPR016031">
    <property type="entry name" value="Trp_RNA-bd_attenuator-like_dom"/>
</dbReference>
<evidence type="ECO:0000313" key="9">
    <source>
        <dbReference type="Proteomes" id="UP000789405"/>
    </source>
</evidence>
<sequence length="433" mass="47108">MSFQTALSRGSITFFKRFTRPYADLAYSSSNQKSNAKVPENSGEISGKVIGKKDVEKGERTNGKEQKQFLSYVNSPEHWTKQHPIPDPTFEIISPGTLGALLLVKIPPRSEIFAMPGSTVAVSSKVQVERTTNGNIIIAIGRKLAGGSLIYHKFTTGSHPGDILLGPTNLSDIAVIHMDGASKYYVRNGAFLAKGPRVTVHVSRVYGMGALNAFANCVTGRGTLAISNYGAIHRLILNHGDAYLVNAKNLIAWNSQTNPIVASSLISPSSIARNKLIKNMRERLSKMSSSFLDTYRNSPSVKPTLDNIRRISVKTRKWVFGGPEFLQLSGPGDFYLSTRIEPILGGLKLFTSPSIEEIVAANPEPSSTNSFSQQYPPYIPTMSYAIVSEKGEEHKGTSDTLSNPSPSPEKDNRTTLGKFISGNVKEVGFAIIV</sequence>
<dbReference type="SUPFAM" id="SSF51219">
    <property type="entry name" value="TRAP-like"/>
    <property type="match status" value="1"/>
</dbReference>
<organism evidence="8 9">
    <name type="scientific">Dentiscutata erythropus</name>
    <dbReference type="NCBI Taxonomy" id="1348616"/>
    <lineage>
        <taxon>Eukaryota</taxon>
        <taxon>Fungi</taxon>
        <taxon>Fungi incertae sedis</taxon>
        <taxon>Mucoromycota</taxon>
        <taxon>Glomeromycotina</taxon>
        <taxon>Glomeromycetes</taxon>
        <taxon>Diversisporales</taxon>
        <taxon>Gigasporaceae</taxon>
        <taxon>Dentiscutata</taxon>
    </lineage>
</organism>
<name>A0A9N9NVL9_9GLOM</name>
<gene>
    <name evidence="8" type="ORF">DERYTH_LOCUS18145</name>
</gene>
<dbReference type="Pfam" id="PF01987">
    <property type="entry name" value="AIM24"/>
    <property type="match status" value="1"/>
</dbReference>
<dbReference type="InterPro" id="IPR036983">
    <property type="entry name" value="AIM24_sf"/>
</dbReference>
<proteinExistence type="inferred from homology"/>
<dbReference type="InterPro" id="IPR002838">
    <property type="entry name" value="AIM24"/>
</dbReference>
<keyword evidence="4" id="KW-0809">Transit peptide</keyword>
<feature type="region of interest" description="Disordered" evidence="7">
    <location>
        <begin position="29"/>
        <end position="66"/>
    </location>
</feature>
<evidence type="ECO:0000313" key="8">
    <source>
        <dbReference type="EMBL" id="CAG8764848.1"/>
    </source>
</evidence>
<accession>A0A9N9NVL9</accession>
<keyword evidence="5 6" id="KW-0496">Mitochondrion</keyword>
<evidence type="ECO:0000256" key="1">
    <source>
        <dbReference type="ARBA" id="ARBA00004173"/>
    </source>
</evidence>
<comment type="subcellular location">
    <subcellularLocation>
        <location evidence="1 6">Mitochondrion</location>
    </subcellularLocation>
</comment>
<protein>
    <recommendedName>
        <fullName evidence="3 6">Altered inheritance of mitochondria protein 24, mitochondrial</fullName>
    </recommendedName>
</protein>
<dbReference type="EMBL" id="CAJVPY010018010">
    <property type="protein sequence ID" value="CAG8764848.1"/>
    <property type="molecule type" value="Genomic_DNA"/>
</dbReference>
<dbReference type="OrthoDB" id="1705416at2759"/>
<dbReference type="PANTHER" id="PTHR36959:SF2">
    <property type="entry name" value="ALTERED INHERITANCE OF MITOCHONDRIA PROTEIN 24, MITOCHONDRIAL"/>
    <property type="match status" value="1"/>
</dbReference>
<reference evidence="8" key="1">
    <citation type="submission" date="2021-06" db="EMBL/GenBank/DDBJ databases">
        <authorList>
            <person name="Kallberg Y."/>
            <person name="Tangrot J."/>
            <person name="Rosling A."/>
        </authorList>
    </citation>
    <scope>NUCLEOTIDE SEQUENCE</scope>
    <source>
        <strain evidence="8">MA453B</strain>
    </source>
</reference>
<evidence type="ECO:0000256" key="6">
    <source>
        <dbReference type="RuleBase" id="RU363045"/>
    </source>
</evidence>
<comment type="similarity">
    <text evidence="2 6">Belongs to the AIM24 family.</text>
</comment>